<name>A0ABQ3UST2_9CHLR</name>
<comment type="caution">
    <text evidence="1">The sequence shown here is derived from an EMBL/GenBank/DDBJ whole genome shotgun (WGS) entry which is preliminary data.</text>
</comment>
<keyword evidence="2" id="KW-1185">Reference proteome</keyword>
<protein>
    <recommendedName>
        <fullName evidence="3">DUF4258 domain-containing protein</fullName>
    </recommendedName>
</protein>
<reference evidence="1 2" key="1">
    <citation type="journal article" date="2021" name="Int. J. Syst. Evol. Microbiol.">
        <title>Reticulibacter mediterranei gen. nov., sp. nov., within the new family Reticulibacteraceae fam. nov., and Ktedonospora formicarum gen. nov., sp. nov., Ktedonobacter robiniae sp. nov., Dictyobacter formicarum sp. nov. and Dictyobacter arantiisoli sp. nov., belonging to the class Ktedonobacteria.</title>
        <authorList>
            <person name="Yabe S."/>
            <person name="Zheng Y."/>
            <person name="Wang C.M."/>
            <person name="Sakai Y."/>
            <person name="Abe K."/>
            <person name="Yokota A."/>
            <person name="Donadio S."/>
            <person name="Cavaletti L."/>
            <person name="Monciardini P."/>
        </authorList>
    </citation>
    <scope>NUCLEOTIDE SEQUENCE [LARGE SCALE GENOMIC DNA]</scope>
    <source>
        <strain evidence="1 2">SOSP1-30</strain>
    </source>
</reference>
<dbReference type="EMBL" id="BNJG01000002">
    <property type="protein sequence ID" value="GHO55874.1"/>
    <property type="molecule type" value="Genomic_DNA"/>
</dbReference>
<gene>
    <name evidence="1" type="ORF">KSB_43490</name>
</gene>
<evidence type="ECO:0000313" key="1">
    <source>
        <dbReference type="EMBL" id="GHO55874.1"/>
    </source>
</evidence>
<accession>A0ABQ3UST2</accession>
<organism evidence="1 2">
    <name type="scientific">Ktedonobacter robiniae</name>
    <dbReference type="NCBI Taxonomy" id="2778365"/>
    <lineage>
        <taxon>Bacteria</taxon>
        <taxon>Bacillati</taxon>
        <taxon>Chloroflexota</taxon>
        <taxon>Ktedonobacteria</taxon>
        <taxon>Ktedonobacterales</taxon>
        <taxon>Ktedonobacteraceae</taxon>
        <taxon>Ktedonobacter</taxon>
    </lineage>
</organism>
<evidence type="ECO:0000313" key="2">
    <source>
        <dbReference type="Proteomes" id="UP000654345"/>
    </source>
</evidence>
<evidence type="ECO:0008006" key="3">
    <source>
        <dbReference type="Google" id="ProtNLM"/>
    </source>
</evidence>
<proteinExistence type="predicted"/>
<sequence length="63" mass="7175">MEIDRVLVIRRGSAQKNLPHPHFGAQLDCNQGRHGASIACLHEGKIIFLRVYAMTALRYEWEG</sequence>
<dbReference type="Proteomes" id="UP000654345">
    <property type="component" value="Unassembled WGS sequence"/>
</dbReference>